<dbReference type="EMBL" id="CM020619">
    <property type="protein sequence ID" value="KAK1865528.1"/>
    <property type="molecule type" value="Genomic_DNA"/>
</dbReference>
<accession>A0ACC3C6L6</accession>
<sequence length="619" mass="65220">MPPPGASTALRVDGWGRVGTEELPRSQLHIAAWSGDRGLVRAVLRKGTHVNQLGHLGETALHWAAAAGFPTVVHELLLAKADVDTAHASPFVRVGVSKAGRFTALHWAASRGQAASIVELLEAGASVAAMIDGAETALHCAAYCGSFSSITALLEAGANVNCKANNGDTPLHRACDSGDDAAVLVLLENAADVHAKAQDGGTPLHRAGRKVSDAVVLALLKQGAEVNAVANDGDTPLHRAACAGGGPAVQALIENGADVHAVAKDGDTPLHRACDSRIDSAVRVLIENAVDVNAKAQDGDTPLHRAGRRGSSSVVQLLLENGADVNAVSNNGDTALHWACDSGNVAAVRIAPPAPFVNATDHILHTPLHLAVSASHMSVVGELLRYGAHRTALDGSLATPLLLASALGESEIVDLLGPEHPPEATTTPLHEAVKHGHLALVKNSALSGFLAKFDKNGLLPLHVAAGANFDFIDEESVKALLEVGPQVDCRTTSGQTPLNLALRWLDCLTRTAREASDDKTRRVDKDIYSAVLGYEGRYSGSAAGQGIIAAEMTKNVLRFRSVVLILMVKGAKLRHVRVKGAVLCRRILDSFQARRTRPMAWAFSRRRIMTREQEDFINE</sequence>
<comment type="caution">
    <text evidence="1">The sequence shown here is derived from an EMBL/GenBank/DDBJ whole genome shotgun (WGS) entry which is preliminary data.</text>
</comment>
<organism evidence="1 2">
    <name type="scientific">Pyropia yezoensis</name>
    <name type="common">Susabi-nori</name>
    <name type="synonym">Porphyra yezoensis</name>
    <dbReference type="NCBI Taxonomy" id="2788"/>
    <lineage>
        <taxon>Eukaryota</taxon>
        <taxon>Rhodophyta</taxon>
        <taxon>Bangiophyceae</taxon>
        <taxon>Bangiales</taxon>
        <taxon>Bangiaceae</taxon>
        <taxon>Pyropia</taxon>
    </lineage>
</organism>
<name>A0ACC3C6L6_PYRYE</name>
<protein>
    <submittedName>
        <fullName evidence="1">Uncharacterized protein</fullName>
    </submittedName>
</protein>
<evidence type="ECO:0000313" key="2">
    <source>
        <dbReference type="Proteomes" id="UP000798662"/>
    </source>
</evidence>
<dbReference type="Proteomes" id="UP000798662">
    <property type="component" value="Chromosome 2"/>
</dbReference>
<reference evidence="1" key="1">
    <citation type="submission" date="2019-11" db="EMBL/GenBank/DDBJ databases">
        <title>Nori genome reveals adaptations in red seaweeds to the harsh intertidal environment.</title>
        <authorList>
            <person name="Wang D."/>
            <person name="Mao Y."/>
        </authorList>
    </citation>
    <scope>NUCLEOTIDE SEQUENCE</scope>
    <source>
        <tissue evidence="1">Gametophyte</tissue>
    </source>
</reference>
<gene>
    <name evidence="1" type="ORF">I4F81_008058</name>
</gene>
<keyword evidence="2" id="KW-1185">Reference proteome</keyword>
<proteinExistence type="predicted"/>
<evidence type="ECO:0000313" key="1">
    <source>
        <dbReference type="EMBL" id="KAK1865528.1"/>
    </source>
</evidence>